<name>A0A4U5MHZ8_POPAL</name>
<evidence type="ECO:0000313" key="7">
    <source>
        <dbReference type="EMBL" id="TKR68944.1"/>
    </source>
</evidence>
<comment type="caution">
    <text evidence="7">The sequence shown here is derived from an EMBL/GenBank/DDBJ whole genome shotgun (WGS) entry which is preliminary data.</text>
</comment>
<evidence type="ECO:0008006" key="8">
    <source>
        <dbReference type="Google" id="ProtNLM"/>
    </source>
</evidence>
<gene>
    <name evidence="7" type="ORF">D5086_0000308840</name>
</gene>
<dbReference type="InterPro" id="IPR033347">
    <property type="entry name" value="Di19"/>
</dbReference>
<dbReference type="Pfam" id="PF05605">
    <property type="entry name" value="zf-Di19"/>
    <property type="match status" value="1"/>
</dbReference>
<keyword evidence="3" id="KW-0687">Ribonucleoprotein</keyword>
<protein>
    <recommendedName>
        <fullName evidence="8">40S ribosomal protein S30</fullName>
    </recommendedName>
</protein>
<evidence type="ECO:0000256" key="2">
    <source>
        <dbReference type="ARBA" id="ARBA00022980"/>
    </source>
</evidence>
<evidence type="ECO:0000256" key="1">
    <source>
        <dbReference type="ARBA" id="ARBA00007109"/>
    </source>
</evidence>
<dbReference type="GO" id="GO:0003735">
    <property type="term" value="F:structural constituent of ribosome"/>
    <property type="evidence" value="ECO:0007669"/>
    <property type="project" value="InterPro"/>
</dbReference>
<feature type="domain" description="Di19 C-terminal" evidence="6">
    <location>
        <begin position="121"/>
        <end position="198"/>
    </location>
</feature>
<accession>A0A4U5MHZ8</accession>
<proteinExistence type="inferred from homology"/>
<evidence type="ECO:0000259" key="5">
    <source>
        <dbReference type="Pfam" id="PF05605"/>
    </source>
</evidence>
<feature type="compositionally biased region" description="Basic residues" evidence="4">
    <location>
        <begin position="235"/>
        <end position="250"/>
    </location>
</feature>
<dbReference type="AlphaFoldDB" id="A0A4U5MHZ8"/>
<reference evidence="7" key="1">
    <citation type="submission" date="2018-10" db="EMBL/GenBank/DDBJ databases">
        <title>Population genomic analysis revealed the cold adaptation of white poplar.</title>
        <authorList>
            <person name="Liu Y.-J."/>
        </authorList>
    </citation>
    <scope>NUCLEOTIDE SEQUENCE [LARGE SCALE GENOMIC DNA]</scope>
    <source>
        <strain evidence="7">PAL-ZL1</strain>
    </source>
</reference>
<dbReference type="InterPro" id="IPR006846">
    <property type="entry name" value="Ribosomal_eS30"/>
</dbReference>
<keyword evidence="2" id="KW-0689">Ribosomal protein</keyword>
<dbReference type="GO" id="GO:0006412">
    <property type="term" value="P:translation"/>
    <property type="evidence" value="ECO:0007669"/>
    <property type="project" value="InterPro"/>
</dbReference>
<feature type="domain" description="Di19 zinc-binding" evidence="5">
    <location>
        <begin position="44"/>
        <end position="96"/>
    </location>
</feature>
<evidence type="ECO:0000259" key="6">
    <source>
        <dbReference type="Pfam" id="PF14571"/>
    </source>
</evidence>
<feature type="region of interest" description="Disordered" evidence="4">
    <location>
        <begin position="222"/>
        <end position="251"/>
    </location>
</feature>
<organism evidence="7">
    <name type="scientific">Populus alba</name>
    <name type="common">White poplar</name>
    <dbReference type="NCBI Taxonomy" id="43335"/>
    <lineage>
        <taxon>Eukaryota</taxon>
        <taxon>Viridiplantae</taxon>
        <taxon>Streptophyta</taxon>
        <taxon>Embryophyta</taxon>
        <taxon>Tracheophyta</taxon>
        <taxon>Spermatophyta</taxon>
        <taxon>Magnoliopsida</taxon>
        <taxon>eudicotyledons</taxon>
        <taxon>Gunneridae</taxon>
        <taxon>Pentapetalae</taxon>
        <taxon>rosids</taxon>
        <taxon>fabids</taxon>
        <taxon>Malpighiales</taxon>
        <taxon>Salicaceae</taxon>
        <taxon>Saliceae</taxon>
        <taxon>Populus</taxon>
    </lineage>
</organism>
<sequence length="272" mass="29696">MDVDFWTSRVLSSKNLSAVQAASRNSDNHLAMDDSDGDDNSRAYFPCPFCYVEIEVHLFCGHLLDEHCFDLKNAVCPLCAANLGKDAIGHFIVQHASSLKHRRKHKKSGLWTGSSAMLGKDLSSFLGSSTNSRANTHESAPDPLLSPFLGNLSLSDPRQSQHDEPSNISASHSKSSGMSSLDRGSQVDYEEQRQKSTFLGISAGVCVLSLAGKVHGSLARAGKVRGQTPKVAKQDKKKKPRGRAHKRMQYNRRFVTAVVGFGKKRGPNSSEK</sequence>
<dbReference type="SUPFAM" id="SSF57850">
    <property type="entry name" value="RING/U-box"/>
    <property type="match status" value="1"/>
</dbReference>
<feature type="region of interest" description="Disordered" evidence="4">
    <location>
        <begin position="151"/>
        <end position="189"/>
    </location>
</feature>
<dbReference type="InterPro" id="IPR008598">
    <property type="entry name" value="Di19_Zn-bd"/>
</dbReference>
<dbReference type="GO" id="GO:1990904">
    <property type="term" value="C:ribonucleoprotein complex"/>
    <property type="evidence" value="ECO:0007669"/>
    <property type="project" value="UniProtKB-KW"/>
</dbReference>
<dbReference type="GO" id="GO:0005840">
    <property type="term" value="C:ribosome"/>
    <property type="evidence" value="ECO:0007669"/>
    <property type="project" value="UniProtKB-KW"/>
</dbReference>
<feature type="compositionally biased region" description="Low complexity" evidence="4">
    <location>
        <begin position="169"/>
        <end position="180"/>
    </location>
</feature>
<dbReference type="Pfam" id="PF14571">
    <property type="entry name" value="Di19_C"/>
    <property type="match status" value="1"/>
</dbReference>
<dbReference type="PANTHER" id="PTHR31875">
    <property type="entry name" value="PROTEIN DEHYDRATION-INDUCED 19"/>
    <property type="match status" value="1"/>
</dbReference>
<dbReference type="STRING" id="43335.A0A4U5MHZ8"/>
<dbReference type="InterPro" id="IPR027935">
    <property type="entry name" value="Di19_C"/>
</dbReference>
<dbReference type="EMBL" id="RCHU01001198">
    <property type="protein sequence ID" value="TKR68944.1"/>
    <property type="molecule type" value="Genomic_DNA"/>
</dbReference>
<evidence type="ECO:0000256" key="3">
    <source>
        <dbReference type="ARBA" id="ARBA00023274"/>
    </source>
</evidence>
<dbReference type="PANTHER" id="PTHR31875:SF24">
    <property type="entry name" value="PROTEIN DEHYDRATION-INDUCED 19 HOMOLOG 5"/>
    <property type="match status" value="1"/>
</dbReference>
<comment type="similarity">
    <text evidence="1">Belongs to the Di19 family.</text>
</comment>
<evidence type="ECO:0000256" key="4">
    <source>
        <dbReference type="SAM" id="MobiDB-lite"/>
    </source>
</evidence>
<dbReference type="Pfam" id="PF04758">
    <property type="entry name" value="Ribosomal_S30"/>
    <property type="match status" value="1"/>
</dbReference>